<dbReference type="PROSITE" id="PS00092">
    <property type="entry name" value="N6_MTASE"/>
    <property type="match status" value="1"/>
</dbReference>
<dbReference type="GO" id="GO:0009307">
    <property type="term" value="P:DNA restriction-modification system"/>
    <property type="evidence" value="ECO:0007669"/>
    <property type="project" value="UniProtKB-KW"/>
</dbReference>
<accession>A0A6C0B947</accession>
<proteinExistence type="predicted"/>
<dbReference type="GO" id="GO:0032259">
    <property type="term" value="P:methylation"/>
    <property type="evidence" value="ECO:0007669"/>
    <property type="project" value="UniProtKB-KW"/>
</dbReference>
<dbReference type="Pfam" id="PF07669">
    <property type="entry name" value="Eco57I"/>
    <property type="match status" value="1"/>
</dbReference>
<name>A0A6C0B947_9ZZZZ</name>
<dbReference type="PRINTS" id="PR00507">
    <property type="entry name" value="N12N6MTFRASE"/>
</dbReference>
<dbReference type="InterPro" id="IPR029063">
    <property type="entry name" value="SAM-dependent_MTases_sf"/>
</dbReference>
<dbReference type="SUPFAM" id="SSF53335">
    <property type="entry name" value="S-adenosyl-L-methionine-dependent methyltransferases"/>
    <property type="match status" value="1"/>
</dbReference>
<evidence type="ECO:0000259" key="8">
    <source>
        <dbReference type="Pfam" id="PF07669"/>
    </source>
</evidence>
<feature type="domain" description="Type II methyltransferase M.TaqI-like" evidence="8">
    <location>
        <begin position="79"/>
        <end position="163"/>
    </location>
</feature>
<keyword evidence="4" id="KW-0949">S-adenosyl-L-methionine</keyword>
<organism evidence="9">
    <name type="scientific">viral metagenome</name>
    <dbReference type="NCBI Taxonomy" id="1070528"/>
    <lineage>
        <taxon>unclassified sequences</taxon>
        <taxon>metagenomes</taxon>
        <taxon>organismal metagenomes</taxon>
    </lineage>
</organism>
<keyword evidence="5" id="KW-0680">Restriction system</keyword>
<evidence type="ECO:0000256" key="2">
    <source>
        <dbReference type="ARBA" id="ARBA00022603"/>
    </source>
</evidence>
<evidence type="ECO:0000313" key="9">
    <source>
        <dbReference type="EMBL" id="QHS88626.1"/>
    </source>
</evidence>
<dbReference type="PANTHER" id="PTHR33841:SF6">
    <property type="entry name" value="TYPE II METHYLTRANSFERASE M.HINDII"/>
    <property type="match status" value="1"/>
</dbReference>
<evidence type="ECO:0000256" key="7">
    <source>
        <dbReference type="ARBA" id="ARBA00047942"/>
    </source>
</evidence>
<dbReference type="Gene3D" id="3.40.50.150">
    <property type="entry name" value="Vaccinia Virus protein VP39"/>
    <property type="match status" value="1"/>
</dbReference>
<dbReference type="InterPro" id="IPR011639">
    <property type="entry name" value="MethylTrfase_TaqI-like_dom"/>
</dbReference>
<dbReference type="InterPro" id="IPR002052">
    <property type="entry name" value="DNA_methylase_N6_adenine_CS"/>
</dbReference>
<evidence type="ECO:0000256" key="5">
    <source>
        <dbReference type="ARBA" id="ARBA00022747"/>
    </source>
</evidence>
<evidence type="ECO:0000256" key="1">
    <source>
        <dbReference type="ARBA" id="ARBA00011900"/>
    </source>
</evidence>
<sequence>MKHAKKSLGQYFTTDESLQNAVKGFILNDPIRILEPSIGRGDLVASILQKRPTQQFVMIEIDETIDVLPAVNRSVIRYENFLLTIFEEKETFKTIVGNPPFVRTKTGNLYIDFIKKSFLLLESGGELIFIVPSDFFKTTSASKVIIDMMIHGTFTHIYHPHNEHLFQGASIDVLAFRYCKDAALPHETFYNGVKMQLQHNNGLVTFHKEKEKEKEKEKAFLMNDVFQICVGLVSGKEEVYKNAILGNLDVLNGENKVEKYIFAETFPTETQEINNYLLEHKPILLQRAIRKFTEKNWFEWGAPRNIHKIRDHMGKPCIYICTLTRQPKVAFLSTVQYFGAGLLMLLPKNNISANELKETVNRLNSDAFRQNFTFSGRFKIGQRQLCNCQI</sequence>
<evidence type="ECO:0000256" key="3">
    <source>
        <dbReference type="ARBA" id="ARBA00022679"/>
    </source>
</evidence>
<dbReference type="EMBL" id="MN739102">
    <property type="protein sequence ID" value="QHS88626.1"/>
    <property type="molecule type" value="Genomic_DNA"/>
</dbReference>
<keyword evidence="2" id="KW-0489">Methyltransferase</keyword>
<keyword evidence="6" id="KW-0238">DNA-binding</keyword>
<dbReference type="PANTHER" id="PTHR33841">
    <property type="entry name" value="DNA METHYLTRANSFERASE YEEA-RELATED"/>
    <property type="match status" value="1"/>
</dbReference>
<reference evidence="9" key="1">
    <citation type="journal article" date="2020" name="Nature">
        <title>Giant virus diversity and host interactions through global metagenomics.</title>
        <authorList>
            <person name="Schulz F."/>
            <person name="Roux S."/>
            <person name="Paez-Espino D."/>
            <person name="Jungbluth S."/>
            <person name="Walsh D.A."/>
            <person name="Denef V.J."/>
            <person name="McMahon K.D."/>
            <person name="Konstantinidis K.T."/>
            <person name="Eloe-Fadrosh E.A."/>
            <person name="Kyrpides N.C."/>
            <person name="Woyke T."/>
        </authorList>
    </citation>
    <scope>NUCLEOTIDE SEQUENCE</scope>
    <source>
        <strain evidence="9">GVMAG-M-3300010158-59</strain>
    </source>
</reference>
<dbReference type="GO" id="GO:0003677">
    <property type="term" value="F:DNA binding"/>
    <property type="evidence" value="ECO:0007669"/>
    <property type="project" value="UniProtKB-KW"/>
</dbReference>
<dbReference type="InterPro" id="IPR050953">
    <property type="entry name" value="N4_N6_ade-DNA_methylase"/>
</dbReference>
<protein>
    <recommendedName>
        <fullName evidence="1">site-specific DNA-methyltransferase (adenine-specific)</fullName>
        <ecNumber evidence="1">2.1.1.72</ecNumber>
    </recommendedName>
</protein>
<dbReference type="AlphaFoldDB" id="A0A6C0B947"/>
<dbReference type="GO" id="GO:0009007">
    <property type="term" value="F:site-specific DNA-methyltransferase (adenine-specific) activity"/>
    <property type="evidence" value="ECO:0007669"/>
    <property type="project" value="UniProtKB-EC"/>
</dbReference>
<dbReference type="EC" id="2.1.1.72" evidence="1"/>
<evidence type="ECO:0000256" key="6">
    <source>
        <dbReference type="ARBA" id="ARBA00023125"/>
    </source>
</evidence>
<keyword evidence="3" id="KW-0808">Transferase</keyword>
<evidence type="ECO:0000256" key="4">
    <source>
        <dbReference type="ARBA" id="ARBA00022691"/>
    </source>
</evidence>
<comment type="catalytic activity">
    <reaction evidence="7">
        <text>a 2'-deoxyadenosine in DNA + S-adenosyl-L-methionine = an N(6)-methyl-2'-deoxyadenosine in DNA + S-adenosyl-L-homocysteine + H(+)</text>
        <dbReference type="Rhea" id="RHEA:15197"/>
        <dbReference type="Rhea" id="RHEA-COMP:12418"/>
        <dbReference type="Rhea" id="RHEA-COMP:12419"/>
        <dbReference type="ChEBI" id="CHEBI:15378"/>
        <dbReference type="ChEBI" id="CHEBI:57856"/>
        <dbReference type="ChEBI" id="CHEBI:59789"/>
        <dbReference type="ChEBI" id="CHEBI:90615"/>
        <dbReference type="ChEBI" id="CHEBI:90616"/>
        <dbReference type="EC" id="2.1.1.72"/>
    </reaction>
</comment>